<keyword evidence="2" id="KW-1185">Reference proteome</keyword>
<evidence type="ECO:0000313" key="1">
    <source>
        <dbReference type="EMBL" id="MBC5851341.1"/>
    </source>
</evidence>
<gene>
    <name evidence="1" type="ORF">H8Q88_10390</name>
</gene>
<proteinExistence type="predicted"/>
<accession>A0A9X0R9L5</accession>
<dbReference type="RefSeq" id="WP_187026146.1">
    <property type="nucleotide sequence ID" value="NZ_JACRUP010000006.1"/>
</dbReference>
<protein>
    <submittedName>
        <fullName evidence="1">Uncharacterized protein</fullName>
    </submittedName>
</protein>
<dbReference type="EMBL" id="JACRUP010000006">
    <property type="protein sequence ID" value="MBC5851341.1"/>
    <property type="molecule type" value="Genomic_DNA"/>
</dbReference>
<reference evidence="1" key="1">
    <citation type="submission" date="2020-08" db="EMBL/GenBank/DDBJ databases">
        <title>Genome Sequencing and Pan-Genome Analysis of Migratory bird Vibrio Strains, Inner Mongolia.</title>
        <authorList>
            <person name="Zheng L."/>
        </authorList>
    </citation>
    <scope>NUCLEOTIDE SEQUENCE</scope>
    <source>
        <strain evidence="1">M13F</strain>
    </source>
</reference>
<sequence length="217" mass="25592">MRPNFIKEYKKNGFEHEKGILFDVLQRFVMENGTYSADYEDNDEGCFTWTSECGRTHIELSYPLPDVPTYDDKFDVLNNPIRLSRRGHIEVEYFDIKQNRAESIKQSWSKFLKTDGWKQYVEEQEKQGNVVDPNDIILEINTEYVFVPECDSSGKPIISEHLDVFSFSNNGVEDRSETQEFPEKAFFPIYVEQKRKYRLGLLNNKERSKIAANDMER</sequence>
<dbReference type="AlphaFoldDB" id="A0A9X0R9L5"/>
<name>A0A9X0R9L5_VIBME</name>
<dbReference type="Proteomes" id="UP000615796">
    <property type="component" value="Unassembled WGS sequence"/>
</dbReference>
<evidence type="ECO:0000313" key="2">
    <source>
        <dbReference type="Proteomes" id="UP000615796"/>
    </source>
</evidence>
<comment type="caution">
    <text evidence="1">The sequence shown here is derived from an EMBL/GenBank/DDBJ whole genome shotgun (WGS) entry which is preliminary data.</text>
</comment>
<organism evidence="1 2">
    <name type="scientific">Vibrio metschnikovii</name>
    <dbReference type="NCBI Taxonomy" id="28172"/>
    <lineage>
        <taxon>Bacteria</taxon>
        <taxon>Pseudomonadati</taxon>
        <taxon>Pseudomonadota</taxon>
        <taxon>Gammaproteobacteria</taxon>
        <taxon>Vibrionales</taxon>
        <taxon>Vibrionaceae</taxon>
        <taxon>Vibrio</taxon>
    </lineage>
</organism>